<keyword evidence="5 8" id="KW-0812">Transmembrane</keyword>
<evidence type="ECO:0000256" key="1">
    <source>
        <dbReference type="ARBA" id="ARBA00004651"/>
    </source>
</evidence>
<evidence type="ECO:0000256" key="2">
    <source>
        <dbReference type="ARBA" id="ARBA00022475"/>
    </source>
</evidence>
<protein>
    <submittedName>
        <fullName evidence="10">4-amino-4-deoxy-L-arabinose transferase</fullName>
    </submittedName>
</protein>
<dbReference type="AlphaFoldDB" id="A0A1M6HKX3"/>
<gene>
    <name evidence="10" type="ORF">SAMN02745146_2545</name>
</gene>
<name>A0A1M6HKX3_9BACT</name>
<dbReference type="Pfam" id="PF13231">
    <property type="entry name" value="PMT_2"/>
    <property type="match status" value="1"/>
</dbReference>
<dbReference type="EMBL" id="FQYN01000005">
    <property type="protein sequence ID" value="SHJ22830.1"/>
    <property type="molecule type" value="Genomic_DNA"/>
</dbReference>
<keyword evidence="3" id="KW-0328">Glycosyltransferase</keyword>
<feature type="transmembrane region" description="Helical" evidence="8">
    <location>
        <begin position="149"/>
        <end position="166"/>
    </location>
</feature>
<keyword evidence="7 8" id="KW-0472">Membrane</keyword>
<feature type="transmembrane region" description="Helical" evidence="8">
    <location>
        <begin position="228"/>
        <end position="253"/>
    </location>
</feature>
<dbReference type="GO" id="GO:0009103">
    <property type="term" value="P:lipopolysaccharide biosynthetic process"/>
    <property type="evidence" value="ECO:0007669"/>
    <property type="project" value="UniProtKB-ARBA"/>
</dbReference>
<keyword evidence="4 10" id="KW-0808">Transferase</keyword>
<feature type="transmembrane region" description="Helical" evidence="8">
    <location>
        <begin position="429"/>
        <end position="449"/>
    </location>
</feature>
<proteinExistence type="predicted"/>
<feature type="domain" description="Glycosyltransferase RgtA/B/C/D-like" evidence="9">
    <location>
        <begin position="67"/>
        <end position="238"/>
    </location>
</feature>
<keyword evidence="11" id="KW-1185">Reference proteome</keyword>
<dbReference type="PANTHER" id="PTHR33908:SF3">
    <property type="entry name" value="UNDECAPRENYL PHOSPHATE-ALPHA-4-AMINO-4-DEOXY-L-ARABINOSE ARABINOSYL TRANSFERASE"/>
    <property type="match status" value="1"/>
</dbReference>
<dbReference type="Proteomes" id="UP000184418">
    <property type="component" value="Unassembled WGS sequence"/>
</dbReference>
<evidence type="ECO:0000259" key="9">
    <source>
        <dbReference type="Pfam" id="PF13231"/>
    </source>
</evidence>
<evidence type="ECO:0000313" key="11">
    <source>
        <dbReference type="Proteomes" id="UP000184418"/>
    </source>
</evidence>
<dbReference type="GO" id="GO:0005886">
    <property type="term" value="C:plasma membrane"/>
    <property type="evidence" value="ECO:0007669"/>
    <property type="project" value="UniProtKB-SubCell"/>
</dbReference>
<feature type="transmembrane region" description="Helical" evidence="8">
    <location>
        <begin position="12"/>
        <end position="31"/>
    </location>
</feature>
<feature type="transmembrane region" description="Helical" evidence="8">
    <location>
        <begin position="121"/>
        <end position="143"/>
    </location>
</feature>
<feature type="transmembrane region" description="Helical" evidence="8">
    <location>
        <begin position="371"/>
        <end position="390"/>
    </location>
</feature>
<comment type="subcellular location">
    <subcellularLocation>
        <location evidence="1">Cell membrane</location>
        <topology evidence="1">Multi-pass membrane protein</topology>
    </subcellularLocation>
</comment>
<feature type="transmembrane region" description="Helical" evidence="8">
    <location>
        <begin position="332"/>
        <end position="351"/>
    </location>
</feature>
<evidence type="ECO:0000256" key="8">
    <source>
        <dbReference type="SAM" id="Phobius"/>
    </source>
</evidence>
<dbReference type="GO" id="GO:0010041">
    <property type="term" value="P:response to iron(III) ion"/>
    <property type="evidence" value="ECO:0007669"/>
    <property type="project" value="TreeGrafter"/>
</dbReference>
<feature type="transmembrane region" description="Helical" evidence="8">
    <location>
        <begin position="305"/>
        <end position="326"/>
    </location>
</feature>
<feature type="transmembrane region" description="Helical" evidence="8">
    <location>
        <begin position="273"/>
        <end position="298"/>
    </location>
</feature>
<evidence type="ECO:0000256" key="5">
    <source>
        <dbReference type="ARBA" id="ARBA00022692"/>
    </source>
</evidence>
<feature type="transmembrane region" description="Helical" evidence="8">
    <location>
        <begin position="173"/>
        <end position="191"/>
    </location>
</feature>
<evidence type="ECO:0000256" key="7">
    <source>
        <dbReference type="ARBA" id="ARBA00023136"/>
    </source>
</evidence>
<dbReference type="GO" id="GO:0016763">
    <property type="term" value="F:pentosyltransferase activity"/>
    <property type="evidence" value="ECO:0007669"/>
    <property type="project" value="TreeGrafter"/>
</dbReference>
<feature type="transmembrane region" description="Helical" evidence="8">
    <location>
        <begin position="402"/>
        <end position="422"/>
    </location>
</feature>
<sequence>MRRPVRTNSQWGRIIAVLAVCGFSFFVHGGAPAVSLMESRNFVAAREMVAGGSWLIPTLNGEPRLAKPPLPTWAVAALQSLTGPTENLALLRLPAALAATLLVLFFWALARELTRHQPAEAAAPGRTAWLAALVLASSLLIIVTGREGQWDIFASSLMIGALWLLVRGWRQPGPAYAPLLGAGLLAGLSMLSKGPVAVYAVLLPFVGAYLVGQPGYRRQVVRQGRGTTLAAVVALLVGLSWPGHIGLALAPLALKVARTEVTSWGGRHVQPFWYYWSFFAFTGLWALVALLSLVWPYARPRLRGILPYAQILGWLVASLVLLSLVPEKKERYMLPLMPPLALLVAGLLRYWETWQATRPQPATPTADVWLLRGWGSLLVAVFLALPAAMVLSRLPGFGVGSIWFAMAVGVCGALTGWVGWGVRQVRPTALVAATLAGVGAIIGLLMPAYPGWEARKGTPGLRQLRDARQEPYLRRIATWRSLDTLHVKQVWAAGRAVPVWHPSVEALAGLREPVVLFSGGNAADRLPTGWERYVQLQLLDSFYLGQDQQSGYWRISRIDPLKHPHNKVANH</sequence>
<dbReference type="STRING" id="1121955.SAMN02745146_2545"/>
<keyword evidence="6 8" id="KW-1133">Transmembrane helix</keyword>
<feature type="transmembrane region" description="Helical" evidence="8">
    <location>
        <begin position="197"/>
        <end position="216"/>
    </location>
</feature>
<reference evidence="10 11" key="1">
    <citation type="submission" date="2016-11" db="EMBL/GenBank/DDBJ databases">
        <authorList>
            <person name="Jaros S."/>
            <person name="Januszkiewicz K."/>
            <person name="Wedrychowicz H."/>
        </authorList>
    </citation>
    <scope>NUCLEOTIDE SEQUENCE [LARGE SCALE GENOMIC DNA]</scope>
    <source>
        <strain evidence="10 11">DSM 21074</strain>
    </source>
</reference>
<dbReference type="InterPro" id="IPR038731">
    <property type="entry name" value="RgtA/B/C-like"/>
</dbReference>
<feature type="transmembrane region" description="Helical" evidence="8">
    <location>
        <begin position="89"/>
        <end position="109"/>
    </location>
</feature>
<dbReference type="InterPro" id="IPR050297">
    <property type="entry name" value="LipidA_mod_glycosyltrf_83"/>
</dbReference>
<dbReference type="PANTHER" id="PTHR33908">
    <property type="entry name" value="MANNOSYLTRANSFERASE YKCB-RELATED"/>
    <property type="match status" value="1"/>
</dbReference>
<evidence type="ECO:0000256" key="4">
    <source>
        <dbReference type="ARBA" id="ARBA00022679"/>
    </source>
</evidence>
<accession>A0A1M6HKX3</accession>
<evidence type="ECO:0000313" key="10">
    <source>
        <dbReference type="EMBL" id="SHJ22830.1"/>
    </source>
</evidence>
<organism evidence="10 11">
    <name type="scientific">Hymenobacter daecheongensis DSM 21074</name>
    <dbReference type="NCBI Taxonomy" id="1121955"/>
    <lineage>
        <taxon>Bacteria</taxon>
        <taxon>Pseudomonadati</taxon>
        <taxon>Bacteroidota</taxon>
        <taxon>Cytophagia</taxon>
        <taxon>Cytophagales</taxon>
        <taxon>Hymenobacteraceae</taxon>
        <taxon>Hymenobacter</taxon>
    </lineage>
</organism>
<keyword evidence="2" id="KW-1003">Cell membrane</keyword>
<evidence type="ECO:0000256" key="6">
    <source>
        <dbReference type="ARBA" id="ARBA00022989"/>
    </source>
</evidence>
<evidence type="ECO:0000256" key="3">
    <source>
        <dbReference type="ARBA" id="ARBA00022676"/>
    </source>
</evidence>